<protein>
    <submittedName>
        <fullName evidence="2">ABC transporter substrate-binding protein</fullName>
    </submittedName>
</protein>
<dbReference type="PANTHER" id="PTHR47472">
    <property type="entry name" value="PROPIONYL-COA CARBOXYLASE"/>
    <property type="match status" value="1"/>
</dbReference>
<evidence type="ECO:0000313" key="3">
    <source>
        <dbReference type="Proteomes" id="UP000229498"/>
    </source>
</evidence>
<sequence>MTGGAVRIGCGAGFSADRLDGAVDLARDGRLDALVFECVGERTLAFGHRDRRLDPAKGFNPQLEARLKAVWPLCIAGGCTIVTNMGVANPRRAAEVAMALGVDGGRTAAVLGDDVTALIGPETPLDGGRLSVADVDRELFGANAYLGSDALLPALEAGVSLVIGGRIADPALFLSVLRHSFGWAADDWPLLGAGTLVGHLLECGAQVTGGYFADPGHKEVPGLARVGYPLAEVAADGTFELTKLPDAGGMVTAATVREQLLYEVHDPGRYLTPDVTADFSGVHLDDRGGDVVALSGADGTARPETLKVTVAFDGGFLAEGEVSYAGRGAAGRARLAGEVAEERLRRVHGFTEELRLDLIGVQSLHRHHDHGVAPEGTDVRLRVAGRFRERERAEMLLWEVESLLCCGPAGGGGFRGRVTPSVVTHDAFLPRSDVPTRVEVFG</sequence>
<accession>A0A2M9FVP3</accession>
<dbReference type="AlphaFoldDB" id="A0A2M9FVP3"/>
<reference evidence="2 3" key="1">
    <citation type="submission" date="2017-11" db="EMBL/GenBank/DDBJ databases">
        <title>Draft genome sequence of Rhizobiales bacterium SY3-13.</title>
        <authorList>
            <person name="Sun C."/>
        </authorList>
    </citation>
    <scope>NUCLEOTIDE SEQUENCE [LARGE SCALE GENOMIC DNA]</scope>
    <source>
        <strain evidence="2 3">SY3-13</strain>
    </source>
</reference>
<dbReference type="RefSeq" id="WP_109795243.1">
    <property type="nucleotide sequence ID" value="NZ_PHIG01000063.1"/>
</dbReference>
<dbReference type="Pfam" id="PF07287">
    <property type="entry name" value="AtuA"/>
    <property type="match status" value="1"/>
</dbReference>
<dbReference type="InterPro" id="IPR010839">
    <property type="entry name" value="AtuA_N"/>
</dbReference>
<dbReference type="OrthoDB" id="9763456at2"/>
<feature type="domain" description="Acyclic terpene utilisation N-terminal" evidence="1">
    <location>
        <begin position="6"/>
        <end position="439"/>
    </location>
</feature>
<gene>
    <name evidence="2" type="ORF">CVT23_21695</name>
</gene>
<dbReference type="Proteomes" id="UP000229498">
    <property type="component" value="Unassembled WGS sequence"/>
</dbReference>
<evidence type="ECO:0000259" key="1">
    <source>
        <dbReference type="Pfam" id="PF07287"/>
    </source>
</evidence>
<name>A0A2M9FVP3_9PROT</name>
<comment type="caution">
    <text evidence="2">The sequence shown here is derived from an EMBL/GenBank/DDBJ whole genome shotgun (WGS) entry which is preliminary data.</text>
</comment>
<dbReference type="PANTHER" id="PTHR47472:SF1">
    <property type="entry name" value="DUF1446-DOMAIN-CONTAINING PROTEIN"/>
    <property type="match status" value="1"/>
</dbReference>
<proteinExistence type="predicted"/>
<dbReference type="EMBL" id="PHIG01000063">
    <property type="protein sequence ID" value="PJK27530.1"/>
    <property type="molecule type" value="Genomic_DNA"/>
</dbReference>
<evidence type="ECO:0000313" key="2">
    <source>
        <dbReference type="EMBL" id="PJK27530.1"/>
    </source>
</evidence>
<organism evidence="2 3">
    <name type="scientific">Minwuia thermotolerans</name>
    <dbReference type="NCBI Taxonomy" id="2056226"/>
    <lineage>
        <taxon>Bacteria</taxon>
        <taxon>Pseudomonadati</taxon>
        <taxon>Pseudomonadota</taxon>
        <taxon>Alphaproteobacteria</taxon>
        <taxon>Minwuiales</taxon>
        <taxon>Minwuiaceae</taxon>
        <taxon>Minwuia</taxon>
    </lineage>
</organism>
<keyword evidence="3" id="KW-1185">Reference proteome</keyword>